<proteinExistence type="predicted"/>
<name>X0RNW8_9ZZZZ</name>
<dbReference type="AlphaFoldDB" id="X0RNW8"/>
<gene>
    <name evidence="1" type="ORF">S01H1_05063</name>
</gene>
<sequence length="133" mass="14181">MNSQNIPSTGGLVNVPGVPGVNGVVNNQVYKNGPQGQQSVPNGAVQASQNGTYSVNPSRAYVNHVLMPCAKAVAKWVPILQRQGINITEQVVLEKIFLNEFQIAAEPIRSLPATGIRAPKTKSRSRVPGSVRI</sequence>
<feature type="non-terminal residue" evidence="1">
    <location>
        <position position="133"/>
    </location>
</feature>
<reference evidence="1" key="1">
    <citation type="journal article" date="2014" name="Front. Microbiol.">
        <title>High frequency of phylogenetically diverse reductive dehalogenase-homologous genes in deep subseafloor sedimentary metagenomes.</title>
        <authorList>
            <person name="Kawai M."/>
            <person name="Futagami T."/>
            <person name="Toyoda A."/>
            <person name="Takaki Y."/>
            <person name="Nishi S."/>
            <person name="Hori S."/>
            <person name="Arai W."/>
            <person name="Tsubouchi T."/>
            <person name="Morono Y."/>
            <person name="Uchiyama I."/>
            <person name="Ito T."/>
            <person name="Fujiyama A."/>
            <person name="Inagaki F."/>
            <person name="Takami H."/>
        </authorList>
    </citation>
    <scope>NUCLEOTIDE SEQUENCE</scope>
    <source>
        <strain evidence="1">Expedition CK06-06</strain>
    </source>
</reference>
<organism evidence="1">
    <name type="scientific">marine sediment metagenome</name>
    <dbReference type="NCBI Taxonomy" id="412755"/>
    <lineage>
        <taxon>unclassified sequences</taxon>
        <taxon>metagenomes</taxon>
        <taxon>ecological metagenomes</taxon>
    </lineage>
</organism>
<accession>X0RNW8</accession>
<dbReference type="EMBL" id="BARS01002639">
    <property type="protein sequence ID" value="GAF70529.1"/>
    <property type="molecule type" value="Genomic_DNA"/>
</dbReference>
<evidence type="ECO:0000313" key="1">
    <source>
        <dbReference type="EMBL" id="GAF70529.1"/>
    </source>
</evidence>
<comment type="caution">
    <text evidence="1">The sequence shown here is derived from an EMBL/GenBank/DDBJ whole genome shotgun (WGS) entry which is preliminary data.</text>
</comment>
<protein>
    <submittedName>
        <fullName evidence="1">Uncharacterized protein</fullName>
    </submittedName>
</protein>